<reference evidence="3 4" key="1">
    <citation type="submission" date="2019-08" db="EMBL/GenBank/DDBJ databases">
        <title>The genome of the soybean aphid Biotype 1, its phylome, world population structure and adaptation to the North American continent.</title>
        <authorList>
            <person name="Giordano R."/>
            <person name="Donthu R.K."/>
            <person name="Hernandez A.G."/>
            <person name="Wright C.L."/>
            <person name="Zimin A.V."/>
        </authorList>
    </citation>
    <scope>NUCLEOTIDE SEQUENCE [LARGE SCALE GENOMIC DNA]</scope>
    <source>
        <tissue evidence="3">Whole aphids</tissue>
    </source>
</reference>
<organism evidence="3 4">
    <name type="scientific">Aphis glycines</name>
    <name type="common">Soybean aphid</name>
    <dbReference type="NCBI Taxonomy" id="307491"/>
    <lineage>
        <taxon>Eukaryota</taxon>
        <taxon>Metazoa</taxon>
        <taxon>Ecdysozoa</taxon>
        <taxon>Arthropoda</taxon>
        <taxon>Hexapoda</taxon>
        <taxon>Insecta</taxon>
        <taxon>Pterygota</taxon>
        <taxon>Neoptera</taxon>
        <taxon>Paraneoptera</taxon>
        <taxon>Hemiptera</taxon>
        <taxon>Sternorrhyncha</taxon>
        <taxon>Aphidomorpha</taxon>
        <taxon>Aphidoidea</taxon>
        <taxon>Aphididae</taxon>
        <taxon>Aphidini</taxon>
        <taxon>Aphis</taxon>
        <taxon>Aphis</taxon>
    </lineage>
</organism>
<dbReference type="InterPro" id="IPR049512">
    <property type="entry name" value="DJR-like_dom"/>
</dbReference>
<accession>A0A6G0SZI4</accession>
<dbReference type="InterPro" id="IPR036397">
    <property type="entry name" value="RNaseH_sf"/>
</dbReference>
<gene>
    <name evidence="3" type="ORF">AGLY_015880</name>
</gene>
<dbReference type="InterPro" id="IPR038717">
    <property type="entry name" value="Tc1-like_DDE_dom"/>
</dbReference>
<proteinExistence type="predicted"/>
<dbReference type="PANTHER" id="PTHR36159:SF1">
    <property type="entry name" value="RETROVIRUS-RELATED POL POLYPROTEIN FROM TRANSPOSON 412-LIKE PROTEIN"/>
    <property type="match status" value="1"/>
</dbReference>
<dbReference type="Pfam" id="PF21738">
    <property type="entry name" value="DJR-like_dom"/>
    <property type="match status" value="1"/>
</dbReference>
<comment type="caution">
    <text evidence="3">The sequence shown here is derived from an EMBL/GenBank/DDBJ whole genome shotgun (WGS) entry which is preliminary data.</text>
</comment>
<feature type="domain" description="Double jelly roll-like" evidence="2">
    <location>
        <begin position="77"/>
        <end position="390"/>
    </location>
</feature>
<evidence type="ECO:0000313" key="3">
    <source>
        <dbReference type="EMBL" id="KAE9523739.1"/>
    </source>
</evidence>
<keyword evidence="4" id="KW-1185">Reference proteome</keyword>
<name>A0A6G0SZI4_APHGL</name>
<feature type="domain" description="Tc1-like transposase DDE" evidence="1">
    <location>
        <begin position="677"/>
        <end position="834"/>
    </location>
</feature>
<sequence length="907" mass="103872">MQESFTLSLSAQGSFNNHMSSHSIYEFSPSENIGSKLIQTPNNLIYYKLNKTNIDSITILLVDQDHNPINNLEAGKVLLSNNGFSYLFDQIRLEINGIEVDSTRVLGITSSLKGYLSGTPVDYYCYENAGWTFKNNTKSTNNASEFSACIPLKYWLGLFEDFKKILVNSRLELILTRSHSDLNVINVKSEGSATTGAVTLNKIVWKVPHITVDDEERLKLLKLVEKEKSLFIPFRSFETFEYPELGTTTKAVWNLKTASKLEKPRFIIVGLQKDRKNQISKDCRVFDKCDLTNVKVFLNSIAYPYDNLNLDFNKNNFSILYDIIVLRKKIRNPLLSPSTFLENAPIVVIDTSKQDNSGTASSVDVQLEIEASKPLTGVSAYCLLIHDRIVEYVPFTRESVPNKSAPGGARKPVETRACQRALSQRIPAPPARSTLKSEYRVLYIITPILTFVLNYDNNTLCFFVFLFQPVSSRSRIMIVNCYKTQLKKNPKLTVPEARISISQELGIGQRTVSNVISEYNSRKTVTSPSKTRNKQSLKDKLDDIQLNTVRRHVHSFWFNRTIPTLDKILQVVKDDDSLPDISRTNLQRLLKFMDFVYTKRSRNSALIEKNEIVVWQRRYLLNILKYREEGRTIYYLDETWVNAGDCTSKTWIDKTIKSPHDAFLQGLTTGSQNPSGKGKRLIVLHIGSKDGFVPGGLLCFESKKTMDYHEEMNGETFYNWMKNTLPRLEENSVIVMNNAPYHSMKKEKIPNTNTKKPDIIKWLLEKGQVIDRPMVIPELLEMVNNIKPQYDKYLIDELVETHNRKILRLPPYHCELNPIELAWASVNGHVKSNNTTYKLCDVKTLLMEGIERVNEKNMWTNFIKHSTELEEKFAKIDFIVDEMLTAETERVTMTIGDTSSESDSSDN</sequence>
<evidence type="ECO:0000259" key="1">
    <source>
        <dbReference type="Pfam" id="PF13358"/>
    </source>
</evidence>
<evidence type="ECO:0000259" key="2">
    <source>
        <dbReference type="Pfam" id="PF21738"/>
    </source>
</evidence>
<dbReference type="Gene3D" id="3.30.420.10">
    <property type="entry name" value="Ribonuclease H-like superfamily/Ribonuclease H"/>
    <property type="match status" value="1"/>
</dbReference>
<evidence type="ECO:0000313" key="4">
    <source>
        <dbReference type="Proteomes" id="UP000475862"/>
    </source>
</evidence>
<dbReference type="PANTHER" id="PTHR36159">
    <property type="entry name" value="PROTEIN CBG23766"/>
    <property type="match status" value="1"/>
</dbReference>
<dbReference type="AlphaFoldDB" id="A0A6G0SZI4"/>
<dbReference type="Proteomes" id="UP000475862">
    <property type="component" value="Unassembled WGS sequence"/>
</dbReference>
<dbReference type="GO" id="GO:0003676">
    <property type="term" value="F:nucleic acid binding"/>
    <property type="evidence" value="ECO:0007669"/>
    <property type="project" value="InterPro"/>
</dbReference>
<dbReference type="EMBL" id="VYZN01000077">
    <property type="protein sequence ID" value="KAE9523739.1"/>
    <property type="molecule type" value="Genomic_DNA"/>
</dbReference>
<protein>
    <submittedName>
        <fullName evidence="3">Uncharacterized protein</fullName>
    </submittedName>
</protein>
<dbReference type="Pfam" id="PF13358">
    <property type="entry name" value="DDE_3"/>
    <property type="match status" value="1"/>
</dbReference>
<dbReference type="OrthoDB" id="8196420at2759"/>